<feature type="domain" description="DUF234" evidence="2">
    <location>
        <begin position="310"/>
        <end position="405"/>
    </location>
</feature>
<evidence type="ECO:0000259" key="2">
    <source>
        <dbReference type="Pfam" id="PF03008"/>
    </source>
</evidence>
<feature type="domain" description="ATPase" evidence="1">
    <location>
        <begin position="2"/>
        <end position="203"/>
    </location>
</feature>
<proteinExistence type="predicted"/>
<dbReference type="InterPro" id="IPR036390">
    <property type="entry name" value="WH_DNA-bd_sf"/>
</dbReference>
<sequence length="463" mass="53122">MFIGRKRELKKLNDMYHHDQFECAVFYGRRRVGKTTLIDHFCKDKKTIYFTATEGTAKDNLAAMSRAILSVTSPGVPLPAFSSFADLLNYLDSLCEKERMILVIDEYPYLAESYPAISSMLQAHIDHVWKRSTLFLILCGSSMSFMEHQVLGYKSPLYGRRTAQFKIHPFTFFESSEMLTGFNHQDRALLYGVTGGIPEYLSRIDGKKSLEENLIDLFFEESGRLFEEPVNLLKQELREPASYHSVISAIAGGASRLNEIATKTGLETSGCSSLLASLMELGIVRKEIPVTEVRSKKTLYRLEDSMFTFWYRFVRPNISGISRGIGAAIFESQIRSQLNHFMGNVFEEICKQYLYLPQIYAKAPFCYGELGRWWGNNPREKRQEEIDLMAFHEDQALFCECKWQNEPVKMDVVSALKRRGEIFSFSQKYFIIFSKSGFAENVLSQCPGEGIVLIDFLQMAEYQ</sequence>
<dbReference type="SUPFAM" id="SSF52980">
    <property type="entry name" value="Restriction endonuclease-like"/>
    <property type="match status" value="1"/>
</dbReference>
<dbReference type="InterPro" id="IPR027417">
    <property type="entry name" value="P-loop_NTPase"/>
</dbReference>
<dbReference type="Proteomes" id="UP000322619">
    <property type="component" value="Unassembled WGS sequence"/>
</dbReference>
<gene>
    <name evidence="3" type="ORF">FXB42_11120</name>
</gene>
<name>A0A5D0WLC5_9FIRM</name>
<accession>A0A5D0WLC5</accession>
<evidence type="ECO:0000259" key="1">
    <source>
        <dbReference type="Pfam" id="PF01637"/>
    </source>
</evidence>
<dbReference type="Pfam" id="PF03008">
    <property type="entry name" value="DUF234"/>
    <property type="match status" value="1"/>
</dbReference>
<dbReference type="AlphaFoldDB" id="A0A5D0WLC5"/>
<evidence type="ECO:0000313" key="4">
    <source>
        <dbReference type="Proteomes" id="UP000322619"/>
    </source>
</evidence>
<keyword evidence="3" id="KW-0547">Nucleotide-binding</keyword>
<dbReference type="SUPFAM" id="SSF46785">
    <property type="entry name" value="Winged helix' DNA-binding domain"/>
    <property type="match status" value="1"/>
</dbReference>
<keyword evidence="3" id="KW-0067">ATP-binding</keyword>
<dbReference type="InterPro" id="IPR011579">
    <property type="entry name" value="ATPase_dom"/>
</dbReference>
<comment type="caution">
    <text evidence="3">The sequence shown here is derived from an EMBL/GenBank/DDBJ whole genome shotgun (WGS) entry which is preliminary data.</text>
</comment>
<reference evidence="3 4" key="1">
    <citation type="submission" date="2019-08" db="EMBL/GenBank/DDBJ databases">
        <title>Isolation and enrichment of carboxydotrophic bacteria from anaerobic sludge for the production of bio-based chemicals from syngas.</title>
        <authorList>
            <person name="Antares A.L."/>
            <person name="Moreira J."/>
            <person name="Diender M."/>
            <person name="Parshina S.N."/>
            <person name="Stams A.J.M."/>
            <person name="Alves M."/>
            <person name="Alves J.I."/>
            <person name="Sousa D.Z."/>
        </authorList>
    </citation>
    <scope>NUCLEOTIDE SEQUENCE [LARGE SCALE GENOMIC DNA]</scope>
    <source>
        <strain evidence="3 4">JM</strain>
    </source>
</reference>
<dbReference type="GO" id="GO:0005524">
    <property type="term" value="F:ATP binding"/>
    <property type="evidence" value="ECO:0007669"/>
    <property type="project" value="UniProtKB-KW"/>
</dbReference>
<dbReference type="Pfam" id="PF01637">
    <property type="entry name" value="ATPase_2"/>
    <property type="match status" value="1"/>
</dbReference>
<dbReference type="RefSeq" id="WP_148637844.1">
    <property type="nucleotide sequence ID" value="NZ_VSLA01000024.1"/>
</dbReference>
<dbReference type="InterPro" id="IPR011335">
    <property type="entry name" value="Restrct_endonuc-II-like"/>
</dbReference>
<dbReference type="EMBL" id="VSLA01000024">
    <property type="protein sequence ID" value="TYC84873.1"/>
    <property type="molecule type" value="Genomic_DNA"/>
</dbReference>
<dbReference type="PANTHER" id="PTHR34704:SF1">
    <property type="entry name" value="ATPASE"/>
    <property type="match status" value="1"/>
</dbReference>
<dbReference type="PANTHER" id="PTHR34704">
    <property type="entry name" value="ATPASE"/>
    <property type="match status" value="1"/>
</dbReference>
<dbReference type="InterPro" id="IPR004256">
    <property type="entry name" value="DUF234"/>
</dbReference>
<organism evidence="3 4">
    <name type="scientific">Acetobacterium wieringae</name>
    <dbReference type="NCBI Taxonomy" id="52694"/>
    <lineage>
        <taxon>Bacteria</taxon>
        <taxon>Bacillati</taxon>
        <taxon>Bacillota</taxon>
        <taxon>Clostridia</taxon>
        <taxon>Eubacteriales</taxon>
        <taxon>Eubacteriaceae</taxon>
        <taxon>Acetobacterium</taxon>
    </lineage>
</organism>
<evidence type="ECO:0000313" key="3">
    <source>
        <dbReference type="EMBL" id="TYC84873.1"/>
    </source>
</evidence>
<dbReference type="SUPFAM" id="SSF52540">
    <property type="entry name" value="P-loop containing nucleoside triphosphate hydrolases"/>
    <property type="match status" value="1"/>
</dbReference>
<protein>
    <submittedName>
        <fullName evidence="3">ATP-binding protein</fullName>
    </submittedName>
</protein>
<dbReference type="Gene3D" id="3.40.50.300">
    <property type="entry name" value="P-loop containing nucleotide triphosphate hydrolases"/>
    <property type="match status" value="1"/>
</dbReference>